<feature type="transmembrane region" description="Helical" evidence="1">
    <location>
        <begin position="21"/>
        <end position="44"/>
    </location>
</feature>
<proteinExistence type="predicted"/>
<sequence>MGTTERPIPRFYRVFFTTLDPIVALSGVVANLFFPSLILTSYSATPTLPPSAETTALLHGSAGYLLSTMFLQIVLLRLCSDITVWRCLQTSILIQDVVLLASAFMAVADQGRGLSTLRGEEVGNLIVLIAVGGLRAAFLMRLGFSEDECVGEYHNKTRKRL</sequence>
<dbReference type="InterPro" id="IPR056121">
    <property type="entry name" value="DUF7704"/>
</dbReference>
<accession>A0A0D2BQJ9</accession>
<dbReference type="Pfam" id="PF24803">
    <property type="entry name" value="DUF7704"/>
    <property type="match status" value="1"/>
</dbReference>
<feature type="transmembrane region" description="Helical" evidence="1">
    <location>
        <begin position="125"/>
        <end position="144"/>
    </location>
</feature>
<organism evidence="3 4">
    <name type="scientific">Exophiala spinifera</name>
    <dbReference type="NCBI Taxonomy" id="91928"/>
    <lineage>
        <taxon>Eukaryota</taxon>
        <taxon>Fungi</taxon>
        <taxon>Dikarya</taxon>
        <taxon>Ascomycota</taxon>
        <taxon>Pezizomycotina</taxon>
        <taxon>Eurotiomycetes</taxon>
        <taxon>Chaetothyriomycetidae</taxon>
        <taxon>Chaetothyriales</taxon>
        <taxon>Herpotrichiellaceae</taxon>
        <taxon>Exophiala</taxon>
    </lineage>
</organism>
<keyword evidence="1" id="KW-1133">Transmembrane helix</keyword>
<dbReference type="RefSeq" id="XP_016241479.1">
    <property type="nucleotide sequence ID" value="XM_016376203.1"/>
</dbReference>
<dbReference type="GeneID" id="27328926"/>
<dbReference type="AlphaFoldDB" id="A0A0D2BQJ9"/>
<evidence type="ECO:0000313" key="4">
    <source>
        <dbReference type="Proteomes" id="UP000053328"/>
    </source>
</evidence>
<dbReference type="HOGENOM" id="CLU_112091_1_1_1"/>
<dbReference type="PANTHER" id="PTHR37019:SF1">
    <property type="entry name" value="EXPERA DOMAIN-CONTAINING PROTEIN"/>
    <property type="match status" value="1"/>
</dbReference>
<keyword evidence="4" id="KW-1185">Reference proteome</keyword>
<feature type="transmembrane region" description="Helical" evidence="1">
    <location>
        <begin position="83"/>
        <end position="105"/>
    </location>
</feature>
<dbReference type="VEuPathDB" id="FungiDB:PV08_01843"/>
<evidence type="ECO:0000256" key="1">
    <source>
        <dbReference type="SAM" id="Phobius"/>
    </source>
</evidence>
<dbReference type="OrthoDB" id="2937326at2759"/>
<keyword evidence="1" id="KW-0472">Membrane</keyword>
<keyword evidence="1" id="KW-0812">Transmembrane</keyword>
<evidence type="ECO:0000259" key="2">
    <source>
        <dbReference type="Pfam" id="PF24803"/>
    </source>
</evidence>
<reference evidence="3 4" key="1">
    <citation type="submission" date="2015-01" db="EMBL/GenBank/DDBJ databases">
        <title>The Genome Sequence of Exophiala spinifera CBS89968.</title>
        <authorList>
            <consortium name="The Broad Institute Genomics Platform"/>
            <person name="Cuomo C."/>
            <person name="de Hoog S."/>
            <person name="Gorbushina A."/>
            <person name="Stielow B."/>
            <person name="Teixiera M."/>
            <person name="Abouelleil A."/>
            <person name="Chapman S.B."/>
            <person name="Priest M."/>
            <person name="Young S.K."/>
            <person name="Wortman J."/>
            <person name="Nusbaum C."/>
            <person name="Birren B."/>
        </authorList>
    </citation>
    <scope>NUCLEOTIDE SEQUENCE [LARGE SCALE GENOMIC DNA]</scope>
    <source>
        <strain evidence="3 4">CBS 89968</strain>
    </source>
</reference>
<gene>
    <name evidence="3" type="ORF">PV08_01843</name>
</gene>
<feature type="domain" description="DUF7704" evidence="2">
    <location>
        <begin position="8"/>
        <end position="138"/>
    </location>
</feature>
<evidence type="ECO:0000313" key="3">
    <source>
        <dbReference type="EMBL" id="KIW21263.1"/>
    </source>
</evidence>
<feature type="transmembrane region" description="Helical" evidence="1">
    <location>
        <begin position="56"/>
        <end position="76"/>
    </location>
</feature>
<name>A0A0D2BQJ9_9EURO</name>
<dbReference type="Proteomes" id="UP000053328">
    <property type="component" value="Unassembled WGS sequence"/>
</dbReference>
<dbReference type="EMBL" id="KN847492">
    <property type="protein sequence ID" value="KIW21263.1"/>
    <property type="molecule type" value="Genomic_DNA"/>
</dbReference>
<protein>
    <recommendedName>
        <fullName evidence="2">DUF7704 domain-containing protein</fullName>
    </recommendedName>
</protein>
<dbReference type="PANTHER" id="PTHR37019">
    <property type="entry name" value="CHROMOSOME 1, WHOLE GENOME SHOTGUN SEQUENCE"/>
    <property type="match status" value="1"/>
</dbReference>